<dbReference type="KEGG" id="gtl:EP073_01370"/>
<organism evidence="2 3">
    <name type="scientific">Geovibrio thiophilus</name>
    <dbReference type="NCBI Taxonomy" id="139438"/>
    <lineage>
        <taxon>Bacteria</taxon>
        <taxon>Pseudomonadati</taxon>
        <taxon>Deferribacterota</taxon>
        <taxon>Deferribacteres</taxon>
        <taxon>Deferribacterales</taxon>
        <taxon>Geovibrionaceae</taxon>
        <taxon>Geovibrio</taxon>
    </lineage>
</organism>
<evidence type="ECO:0000259" key="1">
    <source>
        <dbReference type="Pfam" id="PF08241"/>
    </source>
</evidence>
<dbReference type="EMBL" id="CP035108">
    <property type="protein sequence ID" value="QAR32098.1"/>
    <property type="molecule type" value="Genomic_DNA"/>
</dbReference>
<sequence>MTGDKACKEGGFCPVCDSCVSEWLPLNRLVGDGVYRKEPEGRLCPVCASFERTRHFWMYIEKAEILKENTRMLHVAPEKGLEAKLRPMLGKNYITADLLKKNVDYNVDLTDLPFADNSFDFIYCSNVLEHIHNDAKAMSELYRVLEEGGMAYIHVPIDGVVTQYDPSITSPEERMRLYGQAQHVRMYGRDISVSLTRAGFKVEELIMPDFLDIDADLQRYYNCAKREMVHFCYK</sequence>
<dbReference type="CDD" id="cd02440">
    <property type="entry name" value="AdoMet_MTases"/>
    <property type="match status" value="1"/>
</dbReference>
<keyword evidence="3" id="KW-1185">Reference proteome</keyword>
<protein>
    <submittedName>
        <fullName evidence="2">SAM-dependent methyltransferase</fullName>
    </submittedName>
</protein>
<gene>
    <name evidence="2" type="ORF">EP073_01370</name>
</gene>
<dbReference type="RefSeq" id="WP_128465385.1">
    <property type="nucleotide sequence ID" value="NZ_CP035108.1"/>
</dbReference>
<reference evidence="2 3" key="1">
    <citation type="submission" date="2019-01" db="EMBL/GenBank/DDBJ databases">
        <title>Geovibrio thiophilus DSM 11263, complete genome.</title>
        <authorList>
            <person name="Spring S."/>
            <person name="Bunk B."/>
            <person name="Sproer C."/>
        </authorList>
    </citation>
    <scope>NUCLEOTIDE SEQUENCE [LARGE SCALE GENOMIC DNA]</scope>
    <source>
        <strain evidence="2 3">DSM 11263</strain>
    </source>
</reference>
<dbReference type="Pfam" id="PF08241">
    <property type="entry name" value="Methyltransf_11"/>
    <property type="match status" value="1"/>
</dbReference>
<keyword evidence="2" id="KW-0808">Transferase</keyword>
<dbReference type="SUPFAM" id="SSF53335">
    <property type="entry name" value="S-adenosyl-L-methionine-dependent methyltransferases"/>
    <property type="match status" value="1"/>
</dbReference>
<dbReference type="GO" id="GO:0008757">
    <property type="term" value="F:S-adenosylmethionine-dependent methyltransferase activity"/>
    <property type="evidence" value="ECO:0007669"/>
    <property type="project" value="InterPro"/>
</dbReference>
<name>A0A410JVM9_9BACT</name>
<proteinExistence type="predicted"/>
<dbReference type="AlphaFoldDB" id="A0A410JVM9"/>
<dbReference type="Proteomes" id="UP000287502">
    <property type="component" value="Chromosome"/>
</dbReference>
<dbReference type="Gene3D" id="3.40.50.150">
    <property type="entry name" value="Vaccinia Virus protein VP39"/>
    <property type="match status" value="1"/>
</dbReference>
<evidence type="ECO:0000313" key="3">
    <source>
        <dbReference type="Proteomes" id="UP000287502"/>
    </source>
</evidence>
<dbReference type="GO" id="GO:0032259">
    <property type="term" value="P:methylation"/>
    <property type="evidence" value="ECO:0007669"/>
    <property type="project" value="UniProtKB-KW"/>
</dbReference>
<accession>A0A410JVM9</accession>
<dbReference type="InterPro" id="IPR013216">
    <property type="entry name" value="Methyltransf_11"/>
</dbReference>
<keyword evidence="2" id="KW-0489">Methyltransferase</keyword>
<evidence type="ECO:0000313" key="2">
    <source>
        <dbReference type="EMBL" id="QAR32098.1"/>
    </source>
</evidence>
<dbReference type="OrthoDB" id="3896938at2"/>
<feature type="domain" description="Methyltransferase type 11" evidence="1">
    <location>
        <begin position="105"/>
        <end position="153"/>
    </location>
</feature>
<dbReference type="InterPro" id="IPR029063">
    <property type="entry name" value="SAM-dependent_MTases_sf"/>
</dbReference>